<dbReference type="InterPro" id="IPR051056">
    <property type="entry name" value="Glycosyl_Hydrolase_73"/>
</dbReference>
<reference evidence="3 4" key="1">
    <citation type="submission" date="2023-01" db="EMBL/GenBank/DDBJ databases">
        <authorList>
            <person name="Lee S.H."/>
            <person name="Jung H.S."/>
            <person name="Yun J.U."/>
        </authorList>
    </citation>
    <scope>NUCLEOTIDE SEQUENCE [LARGE SCALE GENOMIC DNA]</scope>
    <source>
        <strain evidence="3 4">CBA3646</strain>
    </source>
</reference>
<dbReference type="GO" id="GO:0016787">
    <property type="term" value="F:hydrolase activity"/>
    <property type="evidence" value="ECO:0007669"/>
    <property type="project" value="UniProtKB-KW"/>
</dbReference>
<evidence type="ECO:0000313" key="4">
    <source>
        <dbReference type="Proteomes" id="UP001210339"/>
    </source>
</evidence>
<dbReference type="Proteomes" id="UP001210339">
    <property type="component" value="Chromosome"/>
</dbReference>
<dbReference type="PANTHER" id="PTHR33308">
    <property type="entry name" value="PEPTIDOGLYCAN HYDROLASE FLGJ"/>
    <property type="match status" value="1"/>
</dbReference>
<proteinExistence type="predicted"/>
<protein>
    <submittedName>
        <fullName evidence="3">Glycoside hydrolase family 73 protein</fullName>
    </submittedName>
</protein>
<name>A0ABY7QSW4_9FIRM</name>
<accession>A0ABY7QSW4</accession>
<dbReference type="Gene3D" id="4.10.80.30">
    <property type="entry name" value="DNA polymerase, domain 6"/>
    <property type="match status" value="1"/>
</dbReference>
<gene>
    <name evidence="3" type="ORF">O6R05_07715</name>
</gene>
<keyword evidence="1 3" id="KW-0378">Hydrolase</keyword>
<evidence type="ECO:0000259" key="2">
    <source>
        <dbReference type="SMART" id="SM00047"/>
    </source>
</evidence>
<feature type="domain" description="Mannosyl-glycoprotein endo-beta-N-acetylglucosamidase-like" evidence="2">
    <location>
        <begin position="30"/>
        <end position="182"/>
    </location>
</feature>
<dbReference type="EMBL" id="CP115667">
    <property type="protein sequence ID" value="WBW49879.1"/>
    <property type="molecule type" value="Genomic_DNA"/>
</dbReference>
<evidence type="ECO:0000313" key="3">
    <source>
        <dbReference type="EMBL" id="WBW49879.1"/>
    </source>
</evidence>
<dbReference type="PRINTS" id="PR01002">
    <property type="entry name" value="FLGFLGJ"/>
</dbReference>
<dbReference type="InterPro" id="IPR002901">
    <property type="entry name" value="MGlyc_endo_b_GlcNAc-like_dom"/>
</dbReference>
<dbReference type="PANTHER" id="PTHR33308:SF9">
    <property type="entry name" value="PEPTIDOGLYCAN HYDROLASE FLGJ"/>
    <property type="match status" value="1"/>
</dbReference>
<evidence type="ECO:0000256" key="1">
    <source>
        <dbReference type="ARBA" id="ARBA00022801"/>
    </source>
</evidence>
<keyword evidence="4" id="KW-1185">Reference proteome</keyword>
<sequence>MRRSRRTSNVFFMFSALLFILILFMAVAGREPASDPKTEYLAATQHLAQKVARDYGLFPSVTLAQSALESNYGQSELSRAANNYFGIKSTKDAPYVEYATQEYEGTSPEQIVAKFRSYDSKWASFEHYATLLTRGRRYSQVKDAANYVEAARAIQQAGYATDPNYADKVISIIERYDLDALDEPQF</sequence>
<dbReference type="Pfam" id="PF01832">
    <property type="entry name" value="Glucosaminidase"/>
    <property type="match status" value="1"/>
</dbReference>
<dbReference type="SMART" id="SM00047">
    <property type="entry name" value="LYZ2"/>
    <property type="match status" value="1"/>
</dbReference>
<dbReference type="RefSeq" id="WP_271191410.1">
    <property type="nucleotide sequence ID" value="NZ_CP115667.1"/>
</dbReference>
<organism evidence="3 4">
    <name type="scientific">Peptoniphilus equinus</name>
    <dbReference type="NCBI Taxonomy" id="3016343"/>
    <lineage>
        <taxon>Bacteria</taxon>
        <taxon>Bacillati</taxon>
        <taxon>Bacillota</taxon>
        <taxon>Tissierellia</taxon>
        <taxon>Tissierellales</taxon>
        <taxon>Peptoniphilaceae</taxon>
        <taxon>Peptoniphilus</taxon>
    </lineage>
</organism>
<dbReference type="Gene3D" id="1.10.530.10">
    <property type="match status" value="1"/>
</dbReference>